<dbReference type="InterPro" id="IPR002099">
    <property type="entry name" value="MutL/Mlh/PMS"/>
</dbReference>
<evidence type="ECO:0000313" key="8">
    <source>
        <dbReference type="Proteomes" id="UP000246104"/>
    </source>
</evidence>
<dbReference type="InterPro" id="IPR020568">
    <property type="entry name" value="Ribosomal_Su5_D2-typ_SF"/>
</dbReference>
<dbReference type="InterPro" id="IPR014762">
    <property type="entry name" value="DNA_mismatch_repair_CS"/>
</dbReference>
<evidence type="ECO:0000313" key="7">
    <source>
        <dbReference type="EMBL" id="PWU23929.1"/>
    </source>
</evidence>
<dbReference type="NCBIfam" id="TIGR00585">
    <property type="entry name" value="mutl"/>
    <property type="match status" value="1"/>
</dbReference>
<dbReference type="PANTHER" id="PTHR10073">
    <property type="entry name" value="DNA MISMATCH REPAIR PROTEIN MLH, PMS, MUTL"/>
    <property type="match status" value="1"/>
</dbReference>
<dbReference type="GO" id="GO:0030983">
    <property type="term" value="F:mismatched DNA binding"/>
    <property type="evidence" value="ECO:0007669"/>
    <property type="project" value="InterPro"/>
</dbReference>
<dbReference type="GO" id="GO:0005524">
    <property type="term" value="F:ATP binding"/>
    <property type="evidence" value="ECO:0007669"/>
    <property type="project" value="InterPro"/>
</dbReference>
<evidence type="ECO:0000259" key="6">
    <source>
        <dbReference type="SMART" id="SM01340"/>
    </source>
</evidence>
<sequence>MGIIHTLSESVISAIAAGEVIERPAFVVKELIENAIDARANHIRVLLKKGGIEQIIVADNGSGMTKEDLLLSWKLHTTSKITNEEDLSTVTTLGFRGEALSSIAASSSLTIESRHEECVEGWRLQIKNSELIEATPIGMPIGTKIIVDRLFANIPARKKTLKNEKTELRHCIDQFISLALAYPALHFTLIHNGKDVFDLPSNQLFVERVKTVLGSSTADSLLQLTYEHSYCTIRGFITSPVISSISSSRQLFFINGRPIHDKLLTQALKDAFGTLLEIHSHPLCVLALTIPRELIDVNVHPKKDSVRFVQPTLMYEIVSNAILSTLRDHSYIRQHTLQALNTIEGKPMTQSILGRELQSRVAPIKELQHIDWTGSFSQLHRLFIVAPTTDGIILIDQHAAHERILFEQFTNALKQTQEHVQSTQLQQPLLFSLSSSEMLLFEDIKQHLLVMGFDIEPFEGKTFSLRAIPSFFEDRDCITVLHELLDTALSDLPLHAVDRYTYRMLTFLACKSAIKAGDSLSVPQQKKILRDLFACEQPYTCPHGRPTAVEFSKRQLYTMFKREK</sequence>
<dbReference type="InterPro" id="IPR042121">
    <property type="entry name" value="MutL_C_regsub"/>
</dbReference>
<feature type="domain" description="DNA mismatch repair protein S5" evidence="6">
    <location>
        <begin position="209"/>
        <end position="327"/>
    </location>
</feature>
<reference evidence="7 8" key="1">
    <citation type="submission" date="2018-02" db="EMBL/GenBank/DDBJ databases">
        <title>Genomic Reconstructions from Amazon Rainforest and Pasture Soil Reveal Novel Insights into the Physiology of Candidate Phyla in Tropical Sites.</title>
        <authorList>
            <person name="Kroeger M.E."/>
            <person name="Delmont T."/>
            <person name="Eren A.M."/>
            <person name="Guo J."/>
            <person name="Meyer K.M."/>
            <person name="Khan K."/>
            <person name="Rodrigues J.L.M."/>
            <person name="Bohannan B.J.M."/>
            <person name="Tringe S."/>
            <person name="Borges C.D."/>
            <person name="Tiedje J."/>
            <person name="Tsai S.M."/>
            <person name="Nusslein K."/>
        </authorList>
    </citation>
    <scope>NUCLEOTIDE SEQUENCE [LARGE SCALE GENOMIC DNA]</scope>
    <source>
        <strain evidence="7">Amazon FNV 2010 28 9</strain>
    </source>
</reference>
<dbReference type="Gene3D" id="3.30.1370.100">
    <property type="entry name" value="MutL, C-terminal domain, regulatory subdomain"/>
    <property type="match status" value="1"/>
</dbReference>
<dbReference type="CDD" id="cd16926">
    <property type="entry name" value="HATPase_MutL-MLH-PMS-like"/>
    <property type="match status" value="1"/>
</dbReference>
<dbReference type="InterPro" id="IPR036890">
    <property type="entry name" value="HATPase_C_sf"/>
</dbReference>
<comment type="caution">
    <text evidence="7">The sequence shown here is derived from an EMBL/GenBank/DDBJ whole genome shotgun (WGS) entry which is preliminary data.</text>
</comment>
<dbReference type="PROSITE" id="PS00058">
    <property type="entry name" value="DNA_MISMATCH_REPAIR_1"/>
    <property type="match status" value="1"/>
</dbReference>
<accession>A0A317JUV4</accession>
<dbReference type="Pfam" id="PF08676">
    <property type="entry name" value="MutL_C"/>
    <property type="match status" value="1"/>
</dbReference>
<dbReference type="GO" id="GO:0006298">
    <property type="term" value="P:mismatch repair"/>
    <property type="evidence" value="ECO:0007669"/>
    <property type="project" value="UniProtKB-UniRule"/>
</dbReference>
<dbReference type="InterPro" id="IPR014721">
    <property type="entry name" value="Ribsml_uS5_D2-typ_fold_subgr"/>
</dbReference>
<dbReference type="SUPFAM" id="SSF118116">
    <property type="entry name" value="DNA mismatch repair protein MutL"/>
    <property type="match status" value="1"/>
</dbReference>
<evidence type="ECO:0000256" key="2">
    <source>
        <dbReference type="ARBA" id="ARBA00022763"/>
    </source>
</evidence>
<dbReference type="InterPro" id="IPR013507">
    <property type="entry name" value="DNA_mismatch_S5_2-like"/>
</dbReference>
<dbReference type="HAMAP" id="MF_00149">
    <property type="entry name" value="DNA_mis_repair"/>
    <property type="match status" value="1"/>
</dbReference>
<dbReference type="InterPro" id="IPR037198">
    <property type="entry name" value="MutL_C_sf"/>
</dbReference>
<comment type="similarity">
    <text evidence="1 4">Belongs to the DNA mismatch repair MutL/HexB family.</text>
</comment>
<protein>
    <recommendedName>
        <fullName evidence="4">DNA mismatch repair protein MutL</fullName>
    </recommendedName>
</protein>
<dbReference type="GO" id="GO:0032300">
    <property type="term" value="C:mismatch repair complex"/>
    <property type="evidence" value="ECO:0007669"/>
    <property type="project" value="InterPro"/>
</dbReference>
<gene>
    <name evidence="4" type="primary">mutL</name>
    <name evidence="7" type="ORF">C5B42_01295</name>
</gene>
<dbReference type="Gene3D" id="3.30.565.10">
    <property type="entry name" value="Histidine kinase-like ATPase, C-terminal domain"/>
    <property type="match status" value="1"/>
</dbReference>
<proteinExistence type="inferred from homology"/>
<keyword evidence="2 4" id="KW-0227">DNA damage</keyword>
<dbReference type="FunFam" id="3.30.565.10:FF:000003">
    <property type="entry name" value="DNA mismatch repair endonuclease MutL"/>
    <property type="match status" value="1"/>
</dbReference>
<dbReference type="Gene3D" id="3.30.230.10">
    <property type="match status" value="1"/>
</dbReference>
<dbReference type="SUPFAM" id="SSF54211">
    <property type="entry name" value="Ribosomal protein S5 domain 2-like"/>
    <property type="match status" value="1"/>
</dbReference>
<dbReference type="InterPro" id="IPR020667">
    <property type="entry name" value="DNA_mismatch_repair_MutL"/>
</dbReference>
<organism evidence="7 8">
    <name type="scientific">Candidatus Cerribacteria bacterium 'Amazon FNV 2010 28 9'</name>
    <dbReference type="NCBI Taxonomy" id="2081795"/>
    <lineage>
        <taxon>Bacteria</taxon>
        <taxon>Candidatus Cerribacteria</taxon>
    </lineage>
</organism>
<dbReference type="SMART" id="SM00853">
    <property type="entry name" value="MutL_C"/>
    <property type="match status" value="1"/>
</dbReference>
<dbReference type="InterPro" id="IPR042120">
    <property type="entry name" value="MutL_C_dimsub"/>
</dbReference>
<dbReference type="PANTHER" id="PTHR10073:SF12">
    <property type="entry name" value="DNA MISMATCH REPAIR PROTEIN MLH1"/>
    <property type="match status" value="1"/>
</dbReference>
<keyword evidence="3 4" id="KW-0234">DNA repair</keyword>
<evidence type="ECO:0000256" key="3">
    <source>
        <dbReference type="ARBA" id="ARBA00023204"/>
    </source>
</evidence>
<feature type="domain" description="MutL C-terminal dimerisation" evidence="5">
    <location>
        <begin position="375"/>
        <end position="520"/>
    </location>
</feature>
<dbReference type="InterPro" id="IPR014790">
    <property type="entry name" value="MutL_C"/>
</dbReference>
<evidence type="ECO:0000259" key="5">
    <source>
        <dbReference type="SMART" id="SM00853"/>
    </source>
</evidence>
<dbReference type="AlphaFoldDB" id="A0A317JUV4"/>
<dbReference type="Pfam" id="PF01119">
    <property type="entry name" value="DNA_mis_repair"/>
    <property type="match status" value="1"/>
</dbReference>
<dbReference type="GO" id="GO:0016887">
    <property type="term" value="F:ATP hydrolysis activity"/>
    <property type="evidence" value="ECO:0007669"/>
    <property type="project" value="InterPro"/>
</dbReference>
<dbReference type="CDD" id="cd00782">
    <property type="entry name" value="MutL_Trans"/>
    <property type="match status" value="1"/>
</dbReference>
<dbReference type="SMART" id="SM01340">
    <property type="entry name" value="DNA_mis_repair"/>
    <property type="match status" value="1"/>
</dbReference>
<dbReference type="SUPFAM" id="SSF55874">
    <property type="entry name" value="ATPase domain of HSP90 chaperone/DNA topoisomerase II/histidine kinase"/>
    <property type="match status" value="1"/>
</dbReference>
<dbReference type="Pfam" id="PF13589">
    <property type="entry name" value="HATPase_c_3"/>
    <property type="match status" value="1"/>
</dbReference>
<dbReference type="Gene3D" id="3.30.1540.20">
    <property type="entry name" value="MutL, C-terminal domain, dimerisation subdomain"/>
    <property type="match status" value="1"/>
</dbReference>
<dbReference type="InterPro" id="IPR038973">
    <property type="entry name" value="MutL/Mlh/Pms-like"/>
</dbReference>
<dbReference type="GO" id="GO:0140664">
    <property type="term" value="F:ATP-dependent DNA damage sensor activity"/>
    <property type="evidence" value="ECO:0007669"/>
    <property type="project" value="InterPro"/>
</dbReference>
<comment type="function">
    <text evidence="4">This protein is involved in the repair of mismatches in DNA. It is required for dam-dependent methyl-directed DNA mismatch repair. May act as a 'molecular matchmaker', a protein that promotes the formation of a stable complex between two or more DNA-binding proteins in an ATP-dependent manner without itself being part of a final effector complex.</text>
</comment>
<dbReference type="Proteomes" id="UP000246104">
    <property type="component" value="Unassembled WGS sequence"/>
</dbReference>
<evidence type="ECO:0000256" key="4">
    <source>
        <dbReference type="HAMAP-Rule" id="MF_00149"/>
    </source>
</evidence>
<dbReference type="EMBL" id="PSRQ01000018">
    <property type="protein sequence ID" value="PWU23929.1"/>
    <property type="molecule type" value="Genomic_DNA"/>
</dbReference>
<evidence type="ECO:0000256" key="1">
    <source>
        <dbReference type="ARBA" id="ARBA00006082"/>
    </source>
</evidence>
<name>A0A317JUV4_9BACT</name>